<dbReference type="Proteomes" id="UP000470384">
    <property type="component" value="Unassembled WGS sequence"/>
</dbReference>
<keyword evidence="13" id="KW-0175">Coiled coil</keyword>
<dbReference type="FunFam" id="3.30.980.10:FF:000004">
    <property type="entry name" value="Alanine--tRNA ligase, cytoplasmic"/>
    <property type="match status" value="1"/>
</dbReference>
<evidence type="ECO:0000256" key="2">
    <source>
        <dbReference type="ARBA" id="ARBA00008226"/>
    </source>
</evidence>
<keyword evidence="12" id="KW-0963">Cytoplasm</keyword>
<dbReference type="NCBIfam" id="TIGR00344">
    <property type="entry name" value="alaS"/>
    <property type="match status" value="1"/>
</dbReference>
<dbReference type="GO" id="GO:0045892">
    <property type="term" value="P:negative regulation of DNA-templated transcription"/>
    <property type="evidence" value="ECO:0007669"/>
    <property type="project" value="TreeGrafter"/>
</dbReference>
<feature type="domain" description="Alanyl-transfer RNA synthetases family profile" evidence="15">
    <location>
        <begin position="2"/>
        <end position="719"/>
    </location>
</feature>
<dbReference type="PROSITE" id="PS50860">
    <property type="entry name" value="AA_TRNA_LIGASE_II_ALA"/>
    <property type="match status" value="1"/>
</dbReference>
<protein>
    <recommendedName>
        <fullName evidence="12">Alanine--tRNA ligase</fullName>
        <ecNumber evidence="12">6.1.1.7</ecNumber>
    </recommendedName>
    <alternativeName>
        <fullName evidence="12">Alanyl-tRNA synthetase</fullName>
        <shortName evidence="12">AlaRS</shortName>
    </alternativeName>
</protein>
<evidence type="ECO:0000256" key="3">
    <source>
        <dbReference type="ARBA" id="ARBA00022555"/>
    </source>
</evidence>
<evidence type="ECO:0000256" key="7">
    <source>
        <dbReference type="ARBA" id="ARBA00022833"/>
    </source>
</evidence>
<dbReference type="GO" id="GO:0002161">
    <property type="term" value="F:aminoacyl-tRNA deacylase activity"/>
    <property type="evidence" value="ECO:0007669"/>
    <property type="project" value="TreeGrafter"/>
</dbReference>
<dbReference type="Pfam" id="PF02272">
    <property type="entry name" value="DHHA1"/>
    <property type="match status" value="1"/>
</dbReference>
<keyword evidence="5 12" id="KW-0479">Metal-binding</keyword>
<dbReference type="Gene3D" id="3.30.54.20">
    <property type="match status" value="1"/>
</dbReference>
<dbReference type="FunFam" id="3.10.310.40:FF:000001">
    <property type="entry name" value="Alanine--tRNA ligase"/>
    <property type="match status" value="1"/>
</dbReference>
<comment type="function">
    <text evidence="12">Catalyzes the attachment of alanine to tRNA(Ala) in a two-step reaction: alanine is first activated by ATP to form Ala-AMP and then transferred to the acceptor end of tRNA(Ala). Also edits incorrectly charged Ser-tRNA(Ala) and Gly-tRNA(Ala) via its editing domain.</text>
</comment>
<dbReference type="InterPro" id="IPR018163">
    <property type="entry name" value="Thr/Ala-tRNA-synth_IIc_edit"/>
</dbReference>
<keyword evidence="8 12" id="KW-0067">ATP-binding</keyword>
<dbReference type="Gene3D" id="3.10.310.40">
    <property type="match status" value="1"/>
</dbReference>
<evidence type="ECO:0000256" key="14">
    <source>
        <dbReference type="SAM" id="MobiDB-lite"/>
    </source>
</evidence>
<dbReference type="PRINTS" id="PR00980">
    <property type="entry name" value="TRNASYNTHALA"/>
</dbReference>
<dbReference type="InterPro" id="IPR018162">
    <property type="entry name" value="Ala-tRNA-ligase_IIc_anticod-bd"/>
</dbReference>
<dbReference type="GO" id="GO:0004813">
    <property type="term" value="F:alanine-tRNA ligase activity"/>
    <property type="evidence" value="ECO:0007669"/>
    <property type="project" value="UniProtKB-UniRule"/>
</dbReference>
<reference evidence="16 17" key="1">
    <citation type="journal article" date="2016" name="Int. J. Syst. Evol. Microbiol.">
        <title>Pyruvatibacter mobilis gen. nov., sp. nov., a marine bacterium from the culture broth of Picochlorum sp. 122.</title>
        <authorList>
            <person name="Wang G."/>
            <person name="Tang M."/>
            <person name="Wu H."/>
            <person name="Dai S."/>
            <person name="Li T."/>
            <person name="Chen C."/>
            <person name="He H."/>
            <person name="Fan J."/>
            <person name="Xiang W."/>
            <person name="Li X."/>
        </authorList>
    </citation>
    <scope>NUCLEOTIDE SEQUENCE [LARGE SCALE GENOMIC DNA]</scope>
    <source>
        <strain evidence="16 17">GYP-11</strain>
    </source>
</reference>
<organism evidence="16 17">
    <name type="scientific">Pyruvatibacter mobilis</name>
    <dbReference type="NCBI Taxonomy" id="1712261"/>
    <lineage>
        <taxon>Bacteria</taxon>
        <taxon>Pseudomonadati</taxon>
        <taxon>Pseudomonadota</taxon>
        <taxon>Alphaproteobacteria</taxon>
        <taxon>Hyphomicrobiales</taxon>
        <taxon>Parvibaculaceae</taxon>
        <taxon>Pyruvatibacter</taxon>
    </lineage>
</organism>
<dbReference type="SUPFAM" id="SSF50447">
    <property type="entry name" value="Translation proteins"/>
    <property type="match status" value="1"/>
</dbReference>
<dbReference type="OrthoDB" id="9803884at2"/>
<comment type="similarity">
    <text evidence="2 12">Belongs to the class-II aminoacyl-tRNA synthetase family.</text>
</comment>
<evidence type="ECO:0000256" key="1">
    <source>
        <dbReference type="ARBA" id="ARBA00004496"/>
    </source>
</evidence>
<evidence type="ECO:0000256" key="6">
    <source>
        <dbReference type="ARBA" id="ARBA00022741"/>
    </source>
</evidence>
<keyword evidence="10 12" id="KW-0648">Protein biosynthesis</keyword>
<feature type="binding site" evidence="12">
    <location>
        <position position="680"/>
    </location>
    <ligand>
        <name>Zn(2+)</name>
        <dbReference type="ChEBI" id="CHEBI:29105"/>
    </ligand>
</feature>
<dbReference type="Gene3D" id="3.30.980.10">
    <property type="entry name" value="Threonyl-trna Synthetase, Chain A, domain 2"/>
    <property type="match status" value="1"/>
</dbReference>
<dbReference type="Gene3D" id="2.40.30.130">
    <property type="match status" value="1"/>
</dbReference>
<feature type="region of interest" description="Disordered" evidence="14">
    <location>
        <begin position="853"/>
        <end position="876"/>
    </location>
</feature>
<dbReference type="EC" id="6.1.1.7" evidence="12"/>
<keyword evidence="7 12" id="KW-0862">Zinc</keyword>
<dbReference type="FunFam" id="3.30.54.20:FF:000001">
    <property type="entry name" value="Alanine--tRNA ligase"/>
    <property type="match status" value="1"/>
</dbReference>
<proteinExistence type="inferred from homology"/>
<dbReference type="GO" id="GO:0000049">
    <property type="term" value="F:tRNA binding"/>
    <property type="evidence" value="ECO:0007669"/>
    <property type="project" value="UniProtKB-KW"/>
</dbReference>
<dbReference type="SUPFAM" id="SSF55186">
    <property type="entry name" value="ThrRS/AlaRS common domain"/>
    <property type="match status" value="1"/>
</dbReference>
<dbReference type="Gene3D" id="6.10.250.550">
    <property type="match status" value="1"/>
</dbReference>
<dbReference type="HAMAP" id="MF_00036_B">
    <property type="entry name" value="Ala_tRNA_synth_B"/>
    <property type="match status" value="1"/>
</dbReference>
<dbReference type="GO" id="GO:0005524">
    <property type="term" value="F:ATP binding"/>
    <property type="evidence" value="ECO:0007669"/>
    <property type="project" value="UniProtKB-UniRule"/>
</dbReference>
<dbReference type="SUPFAM" id="SSF55681">
    <property type="entry name" value="Class II aaRS and biotin synthetases"/>
    <property type="match status" value="1"/>
</dbReference>
<keyword evidence="4 12" id="KW-0436">Ligase</keyword>
<comment type="caution">
    <text evidence="16">The sequence shown here is derived from an EMBL/GenBank/DDBJ whole genome shotgun (WGS) entry which is preliminary data.</text>
</comment>
<feature type="binding site" evidence="12">
    <location>
        <position position="565"/>
    </location>
    <ligand>
        <name>Zn(2+)</name>
        <dbReference type="ChEBI" id="CHEBI:29105"/>
    </ligand>
</feature>
<evidence type="ECO:0000259" key="15">
    <source>
        <dbReference type="PROSITE" id="PS50860"/>
    </source>
</evidence>
<comment type="cofactor">
    <cofactor evidence="12">
        <name>Zn(2+)</name>
        <dbReference type="ChEBI" id="CHEBI:29105"/>
    </cofactor>
    <text evidence="12">Binds 1 zinc ion per subunit.</text>
</comment>
<dbReference type="InterPro" id="IPR018165">
    <property type="entry name" value="Ala-tRNA-synth_IIc_core"/>
</dbReference>
<comment type="subcellular location">
    <subcellularLocation>
        <location evidence="1 12">Cytoplasm</location>
    </subcellularLocation>
</comment>
<comment type="catalytic activity">
    <reaction evidence="12">
        <text>tRNA(Ala) + L-alanine + ATP = L-alanyl-tRNA(Ala) + AMP + diphosphate</text>
        <dbReference type="Rhea" id="RHEA:12540"/>
        <dbReference type="Rhea" id="RHEA-COMP:9657"/>
        <dbReference type="Rhea" id="RHEA-COMP:9923"/>
        <dbReference type="ChEBI" id="CHEBI:30616"/>
        <dbReference type="ChEBI" id="CHEBI:33019"/>
        <dbReference type="ChEBI" id="CHEBI:57972"/>
        <dbReference type="ChEBI" id="CHEBI:78442"/>
        <dbReference type="ChEBI" id="CHEBI:78497"/>
        <dbReference type="ChEBI" id="CHEBI:456215"/>
        <dbReference type="EC" id="6.1.1.7"/>
    </reaction>
</comment>
<keyword evidence="6 12" id="KW-0547">Nucleotide-binding</keyword>
<dbReference type="InterPro" id="IPR045864">
    <property type="entry name" value="aa-tRNA-synth_II/BPL/LPL"/>
</dbReference>
<evidence type="ECO:0000256" key="5">
    <source>
        <dbReference type="ARBA" id="ARBA00022723"/>
    </source>
</evidence>
<dbReference type="EMBL" id="WXYQ01000009">
    <property type="protein sequence ID" value="NBG96446.1"/>
    <property type="molecule type" value="Genomic_DNA"/>
</dbReference>
<evidence type="ECO:0000256" key="4">
    <source>
        <dbReference type="ARBA" id="ARBA00022598"/>
    </source>
</evidence>
<dbReference type="GeneID" id="300654190"/>
<evidence type="ECO:0000256" key="11">
    <source>
        <dbReference type="ARBA" id="ARBA00023146"/>
    </source>
</evidence>
<dbReference type="SUPFAM" id="SSF101353">
    <property type="entry name" value="Putative anticodon-binding domain of alanyl-tRNA synthetase (AlaRS)"/>
    <property type="match status" value="1"/>
</dbReference>
<dbReference type="InterPro" id="IPR002318">
    <property type="entry name" value="Ala-tRNA-lgiase_IIc"/>
</dbReference>
<keyword evidence="9 12" id="KW-0694">RNA-binding</keyword>
<dbReference type="FunFam" id="3.30.930.10:FF:000004">
    <property type="entry name" value="Alanine--tRNA ligase"/>
    <property type="match status" value="1"/>
</dbReference>
<dbReference type="Pfam" id="PF07973">
    <property type="entry name" value="tRNA_SAD"/>
    <property type="match status" value="1"/>
</dbReference>
<gene>
    <name evidence="12 16" type="primary">alaS</name>
    <name evidence="16" type="ORF">GTQ45_11945</name>
</gene>
<dbReference type="InterPro" id="IPR018164">
    <property type="entry name" value="Ala-tRNA-synth_IIc_N"/>
</dbReference>
<feature type="binding site" evidence="12">
    <location>
        <position position="569"/>
    </location>
    <ligand>
        <name>Zn(2+)</name>
        <dbReference type="ChEBI" id="CHEBI:29105"/>
    </ligand>
</feature>
<comment type="domain">
    <text evidence="12">Consists of three domains; the N-terminal catalytic domain, the editing domain and the C-terminal C-Ala domain. The editing domain removes incorrectly charged amino acids, while the C-Ala domain, along with tRNA(Ala), serves as a bridge to cooperatively bring together the editing and aminoacylation centers thus stimulating deacylation of misacylated tRNAs.</text>
</comment>
<dbReference type="InterPro" id="IPR003156">
    <property type="entry name" value="DHHA1_dom"/>
</dbReference>
<keyword evidence="3 12" id="KW-0820">tRNA-binding</keyword>
<keyword evidence="17" id="KW-1185">Reference proteome</keyword>
<evidence type="ECO:0000256" key="10">
    <source>
        <dbReference type="ARBA" id="ARBA00022917"/>
    </source>
</evidence>
<name>A0A845QDY5_9HYPH</name>
<dbReference type="InterPro" id="IPR050058">
    <property type="entry name" value="Ala-tRNA_ligase"/>
</dbReference>
<dbReference type="RefSeq" id="WP_160588532.1">
    <property type="nucleotide sequence ID" value="NZ_BMHN01000001.1"/>
</dbReference>
<dbReference type="SMART" id="SM00863">
    <property type="entry name" value="tRNA_SAD"/>
    <property type="match status" value="1"/>
</dbReference>
<dbReference type="FunFam" id="2.40.30.130:FF:000001">
    <property type="entry name" value="Alanine--tRNA ligase"/>
    <property type="match status" value="1"/>
</dbReference>
<dbReference type="PANTHER" id="PTHR11777:SF9">
    <property type="entry name" value="ALANINE--TRNA LIGASE, CYTOPLASMIC"/>
    <property type="match status" value="1"/>
</dbReference>
<feature type="binding site" evidence="12">
    <location>
        <position position="676"/>
    </location>
    <ligand>
        <name>Zn(2+)</name>
        <dbReference type="ChEBI" id="CHEBI:29105"/>
    </ligand>
</feature>
<evidence type="ECO:0000313" key="16">
    <source>
        <dbReference type="EMBL" id="NBG96446.1"/>
    </source>
</evidence>
<evidence type="ECO:0000256" key="12">
    <source>
        <dbReference type="HAMAP-Rule" id="MF_00036"/>
    </source>
</evidence>
<keyword evidence="11 12" id="KW-0030">Aminoacyl-tRNA synthetase</keyword>
<dbReference type="PANTHER" id="PTHR11777">
    <property type="entry name" value="ALANYL-TRNA SYNTHETASE"/>
    <property type="match status" value="1"/>
</dbReference>
<evidence type="ECO:0000313" key="17">
    <source>
        <dbReference type="Proteomes" id="UP000470384"/>
    </source>
</evidence>
<evidence type="ECO:0000256" key="13">
    <source>
        <dbReference type="SAM" id="Coils"/>
    </source>
</evidence>
<dbReference type="InterPro" id="IPR009000">
    <property type="entry name" value="Transl_B-barrel_sf"/>
</dbReference>
<dbReference type="GO" id="GO:0005829">
    <property type="term" value="C:cytosol"/>
    <property type="evidence" value="ECO:0007669"/>
    <property type="project" value="TreeGrafter"/>
</dbReference>
<dbReference type="Pfam" id="PF01411">
    <property type="entry name" value="tRNA-synt_2c"/>
    <property type="match status" value="1"/>
</dbReference>
<dbReference type="GO" id="GO:0008270">
    <property type="term" value="F:zinc ion binding"/>
    <property type="evidence" value="ECO:0007669"/>
    <property type="project" value="UniProtKB-UniRule"/>
</dbReference>
<dbReference type="AlphaFoldDB" id="A0A845QDY5"/>
<dbReference type="Gene3D" id="3.30.930.10">
    <property type="entry name" value="Bira Bifunctional Protein, Domain 2"/>
    <property type="match status" value="1"/>
</dbReference>
<dbReference type="InterPro" id="IPR012947">
    <property type="entry name" value="tRNA_SAD"/>
</dbReference>
<feature type="coiled-coil region" evidence="13">
    <location>
        <begin position="735"/>
        <end position="769"/>
    </location>
</feature>
<evidence type="ECO:0000256" key="8">
    <source>
        <dbReference type="ARBA" id="ARBA00022840"/>
    </source>
</evidence>
<evidence type="ECO:0000256" key="9">
    <source>
        <dbReference type="ARBA" id="ARBA00022884"/>
    </source>
</evidence>
<dbReference type="CDD" id="cd00673">
    <property type="entry name" value="AlaRS_core"/>
    <property type="match status" value="1"/>
</dbReference>
<dbReference type="GO" id="GO:0006419">
    <property type="term" value="P:alanyl-tRNA aminoacylation"/>
    <property type="evidence" value="ECO:0007669"/>
    <property type="project" value="UniProtKB-UniRule"/>
</dbReference>
<accession>A0A845QDY5</accession>
<dbReference type="InterPro" id="IPR023033">
    <property type="entry name" value="Ala_tRNA_ligase_euk/bac"/>
</dbReference>
<sequence>MASVNEIRQTFLDFFAGKGHEPVASAPLVPRNDPTLLFNNAGMVPFKNVFTGAEKRDYVRAVSSQKCVRAGGKHNDLDNVGYTARHHTFFEMLGNFSFGDYFKEDAIAFAWELLTKDYDLPADRLTVTVYHEDEEAPDLWKKVAGLGDDRIIRIKTSDNFWSMGDTGPCGPCSEIFFDHGDKVPGGPPGSPDEDGDRFIEIWNLVFMQFDQQADGSRLTLPKPSIDTGMGLERIAAVLQGKHDNYDIDLMRALIEASAEASGVSPDGEHAVSHRVIADHLRATSFLIADGVLPSNEGRGYVLRRIMRRAMRHAHIIGARDPLMHRLVPALVAQMGTAYPELQRAQALVTETLKLEEERFRVTLDRGLKLLDEEVAQLSGATTFPGETAFKLYDTYGFPLDLTQDALRPRGIEVDTQAFDAAMARQKAEARAAWSGSGEAATDTIWLELRDAHGATEFLGYDTEVAEGQIVALVKDGAVVDSLKAGDEGAVIVNQTPFYGESGGQMGDTGVMIGAEGTSFAVTDTAKRAGDLHVHLGKVQDGTLSTGGIVELRVDGERRARLRANHSATHLLHEALRRVLGDHVTQKGSLVAEDRLRFDISHPRAVTADEIAQVEAIVNGVVRDNGDVTTRLMTPDEAIEAGALALFGEKYGDEVRVLSMGHSGDQDRAGFFSTELCGGTHVRRLGDIALVKIVSEGAVSSGVRRIEALTGETARQYLIAQEARAQEAADVLKTKIDDLPARVAQLVDERKKLERELAEARKQAALASAGGGGGAPAAAVQEIAGIKVMARRLDGVPAKELRGLVDEGKTEIGSGVVAIVAVADGKAAVAVGVTSDLTDRLSAVDLVRAGSAALGGKGGGGRPDMAQAGGPDPDKADDALAAITSLVAEPASAA</sequence>